<dbReference type="GO" id="GO:0004842">
    <property type="term" value="F:ubiquitin-protein transferase activity"/>
    <property type="evidence" value="ECO:0007669"/>
    <property type="project" value="TreeGrafter"/>
</dbReference>
<dbReference type="SUPFAM" id="SSF53300">
    <property type="entry name" value="vWA-like"/>
    <property type="match status" value="1"/>
</dbReference>
<name>A0A843T881_COLES</name>
<dbReference type="InterPro" id="IPR052079">
    <property type="entry name" value="E3_ligase/Copine_domain"/>
</dbReference>
<sequence length="825" mass="90640">MFDSLRNRSLPARSCSQSSDCVALAGRSHAFRRPAPSLSGRLPCASPVFVLKKIFIMATSSMGFRPRVDLSGMPEKIFGQHFKRWQQRMKVWFTMVGLFSLIESDPPVLDEKDPDSAKKIEEWKEKDRLGNGCILTALSNVLFDVYSSSTFKTTKALWDELDPKYNTEDQGLEKYSVGKTHLFDSLRNRSLPARSCSRSSACVALAGRSHAFRRPAPSLSGRLPCASPVTNALRESGLESSNLILGIDFTKSNEWTGLGSFSHYVYEFVGKHSFNGRSLHAIGNTPNPYEQAIAIIGKTLAPFDEDNLIPCFGFGDGWYSLFQKKKKNKDFAYPTTHDQGVFSFHSDHSPCHGFEEVLSCYKKIVPHLKLSGPTSFASIIEAAMDIVEKSQGQYHVLVIIADGQVTRSVDTGDGELSPQEEKTINAIVEASAYPLSIVLVGVGDGPWDDMSKFDDRIPARDFDNFQFVNFASIMSKNSSATEKEAAFALAALMEIPIQYRATLEFGILGLAALQRHFNLMLLFMHADHAMPPLPCLQHRHAPGKPKRLTPRPPPIPTARRQPTLTNAPRSSPQPNGEDQNQVCPICLTNAKNLAFGCGHMRMWAELVEVPHLSRGHYISTQIVLRASGGIIPYTTDTFTPAFSHTPPSCSTLLIPPPPPGLDHTSSLNFPPPSAASMAAQTSSCVSRIILSNRALNDDRCSSPIDAAAPSDSRRNVSGRSFSGVSFSMATAWNLTTSPPRRRRGNERGRGVREERQSPRRRGRRARGWRRGGGRLGAVAAGAGMAPAAGIAAASIGGWQGLLGFFDGGGWEWDRRQLYDITVKER</sequence>
<organism evidence="3 4">
    <name type="scientific">Colocasia esculenta</name>
    <name type="common">Wild taro</name>
    <name type="synonym">Arum esculentum</name>
    <dbReference type="NCBI Taxonomy" id="4460"/>
    <lineage>
        <taxon>Eukaryota</taxon>
        <taxon>Viridiplantae</taxon>
        <taxon>Streptophyta</taxon>
        <taxon>Embryophyta</taxon>
        <taxon>Tracheophyta</taxon>
        <taxon>Spermatophyta</taxon>
        <taxon>Magnoliopsida</taxon>
        <taxon>Liliopsida</taxon>
        <taxon>Araceae</taxon>
        <taxon>Aroideae</taxon>
        <taxon>Colocasieae</taxon>
        <taxon>Colocasia</taxon>
    </lineage>
</organism>
<keyword evidence="4" id="KW-1185">Reference proteome</keyword>
<evidence type="ECO:0000313" key="3">
    <source>
        <dbReference type="EMBL" id="MQL68268.1"/>
    </source>
</evidence>
<evidence type="ECO:0000256" key="1">
    <source>
        <dbReference type="SAM" id="MobiDB-lite"/>
    </source>
</evidence>
<proteinExistence type="predicted"/>
<feature type="compositionally biased region" description="Basic residues" evidence="1">
    <location>
        <begin position="537"/>
        <end position="549"/>
    </location>
</feature>
<dbReference type="Proteomes" id="UP000652761">
    <property type="component" value="Unassembled WGS sequence"/>
</dbReference>
<dbReference type="InterPro" id="IPR036465">
    <property type="entry name" value="vWFA_dom_sf"/>
</dbReference>
<dbReference type="EMBL" id="NMUH01000010">
    <property type="protein sequence ID" value="MQL68268.1"/>
    <property type="molecule type" value="Genomic_DNA"/>
</dbReference>
<feature type="region of interest" description="Disordered" evidence="1">
    <location>
        <begin position="733"/>
        <end position="771"/>
    </location>
</feature>
<evidence type="ECO:0000313" key="4">
    <source>
        <dbReference type="Proteomes" id="UP000652761"/>
    </source>
</evidence>
<comment type="caution">
    <text evidence="3">The sequence shown here is derived from an EMBL/GenBank/DDBJ whole genome shotgun (WGS) entry which is preliminary data.</text>
</comment>
<dbReference type="PANTHER" id="PTHR45751:SF16">
    <property type="entry name" value="E3 UBIQUITIN-PROTEIN LIGASE RGLG4"/>
    <property type="match status" value="1"/>
</dbReference>
<feature type="domain" description="Copine C-terminal" evidence="2">
    <location>
        <begin position="278"/>
        <end position="505"/>
    </location>
</feature>
<protein>
    <recommendedName>
        <fullName evidence="2">Copine C-terminal domain-containing protein</fullName>
    </recommendedName>
</protein>
<accession>A0A843T881</accession>
<feature type="compositionally biased region" description="Polar residues" evidence="1">
    <location>
        <begin position="564"/>
        <end position="578"/>
    </location>
</feature>
<evidence type="ECO:0000259" key="2">
    <source>
        <dbReference type="Pfam" id="PF07002"/>
    </source>
</evidence>
<feature type="compositionally biased region" description="Basic and acidic residues" evidence="1">
    <location>
        <begin position="745"/>
        <end position="757"/>
    </location>
</feature>
<feature type="region of interest" description="Disordered" evidence="1">
    <location>
        <begin position="535"/>
        <end position="578"/>
    </location>
</feature>
<reference evidence="3" key="1">
    <citation type="submission" date="2017-07" db="EMBL/GenBank/DDBJ databases">
        <title>Taro Niue Genome Assembly and Annotation.</title>
        <authorList>
            <person name="Atibalentja N."/>
            <person name="Keating K."/>
            <person name="Fields C.J."/>
        </authorList>
    </citation>
    <scope>NUCLEOTIDE SEQUENCE</scope>
    <source>
        <strain evidence="3">Niue_2</strain>
        <tissue evidence="3">Leaf</tissue>
    </source>
</reference>
<gene>
    <name evidence="3" type="ORF">Taro_000544</name>
</gene>
<dbReference type="GO" id="GO:0016567">
    <property type="term" value="P:protein ubiquitination"/>
    <property type="evidence" value="ECO:0007669"/>
    <property type="project" value="TreeGrafter"/>
</dbReference>
<feature type="compositionally biased region" description="Basic residues" evidence="1">
    <location>
        <begin position="758"/>
        <end position="771"/>
    </location>
</feature>
<dbReference type="InterPro" id="IPR010734">
    <property type="entry name" value="Copine_C"/>
</dbReference>
<dbReference type="OrthoDB" id="5855668at2759"/>
<dbReference type="Pfam" id="PF07002">
    <property type="entry name" value="Copine"/>
    <property type="match status" value="1"/>
</dbReference>
<dbReference type="PANTHER" id="PTHR45751">
    <property type="entry name" value="COPINE FAMILY PROTEIN 1"/>
    <property type="match status" value="1"/>
</dbReference>
<dbReference type="GO" id="GO:0005634">
    <property type="term" value="C:nucleus"/>
    <property type="evidence" value="ECO:0007669"/>
    <property type="project" value="TreeGrafter"/>
</dbReference>
<dbReference type="AlphaFoldDB" id="A0A843T881"/>